<gene>
    <name evidence="3" type="ORF">K490DRAFT_71565</name>
</gene>
<dbReference type="InterPro" id="IPR002656">
    <property type="entry name" value="Acyl_transf_3_dom"/>
</dbReference>
<feature type="transmembrane region" description="Helical" evidence="1">
    <location>
        <begin position="410"/>
        <end position="428"/>
    </location>
</feature>
<dbReference type="GO" id="GO:0016747">
    <property type="term" value="F:acyltransferase activity, transferring groups other than amino-acyl groups"/>
    <property type="evidence" value="ECO:0007669"/>
    <property type="project" value="InterPro"/>
</dbReference>
<name>A0A9P4HYE1_9PEZI</name>
<feature type="transmembrane region" description="Helical" evidence="1">
    <location>
        <begin position="440"/>
        <end position="462"/>
    </location>
</feature>
<keyword evidence="1" id="KW-0472">Membrane</keyword>
<feature type="transmembrane region" description="Helical" evidence="1">
    <location>
        <begin position="32"/>
        <end position="53"/>
    </location>
</feature>
<feature type="domain" description="Acyltransferase 3" evidence="2">
    <location>
        <begin position="332"/>
        <end position="461"/>
    </location>
</feature>
<evidence type="ECO:0000256" key="1">
    <source>
        <dbReference type="SAM" id="Phobius"/>
    </source>
</evidence>
<feature type="transmembrane region" description="Helical" evidence="1">
    <location>
        <begin position="130"/>
        <end position="150"/>
    </location>
</feature>
<keyword evidence="1" id="KW-0812">Transmembrane</keyword>
<evidence type="ECO:0000259" key="2">
    <source>
        <dbReference type="Pfam" id="PF01757"/>
    </source>
</evidence>
<dbReference type="OrthoDB" id="5819582at2759"/>
<feature type="transmembrane region" description="Helical" evidence="1">
    <location>
        <begin position="212"/>
        <end position="232"/>
    </location>
</feature>
<protein>
    <recommendedName>
        <fullName evidence="2">Acyltransferase 3 domain-containing protein</fullName>
    </recommendedName>
</protein>
<reference evidence="3" key="1">
    <citation type="journal article" date="2020" name="Stud. Mycol.">
        <title>101 Dothideomycetes genomes: a test case for predicting lifestyles and emergence of pathogens.</title>
        <authorList>
            <person name="Haridas S."/>
            <person name="Albert R."/>
            <person name="Binder M."/>
            <person name="Bloem J."/>
            <person name="Labutti K."/>
            <person name="Salamov A."/>
            <person name="Andreopoulos B."/>
            <person name="Baker S."/>
            <person name="Barry K."/>
            <person name="Bills G."/>
            <person name="Bluhm B."/>
            <person name="Cannon C."/>
            <person name="Castanera R."/>
            <person name="Culley D."/>
            <person name="Daum C."/>
            <person name="Ezra D."/>
            <person name="Gonzalez J."/>
            <person name="Henrissat B."/>
            <person name="Kuo A."/>
            <person name="Liang C."/>
            <person name="Lipzen A."/>
            <person name="Lutzoni F."/>
            <person name="Magnuson J."/>
            <person name="Mondo S."/>
            <person name="Nolan M."/>
            <person name="Ohm R."/>
            <person name="Pangilinan J."/>
            <person name="Park H.-J."/>
            <person name="Ramirez L."/>
            <person name="Alfaro M."/>
            <person name="Sun H."/>
            <person name="Tritt A."/>
            <person name="Yoshinaga Y."/>
            <person name="Zwiers L.-H."/>
            <person name="Turgeon B."/>
            <person name="Goodwin S."/>
            <person name="Spatafora J."/>
            <person name="Crous P."/>
            <person name="Grigoriev I."/>
        </authorList>
    </citation>
    <scope>NUCLEOTIDE SEQUENCE</scope>
    <source>
        <strain evidence="3">CBS 121410</strain>
    </source>
</reference>
<dbReference type="Proteomes" id="UP000799776">
    <property type="component" value="Unassembled WGS sequence"/>
</dbReference>
<dbReference type="PANTHER" id="PTHR23028">
    <property type="entry name" value="ACETYLTRANSFERASE"/>
    <property type="match status" value="1"/>
</dbReference>
<organism evidence="3 4">
    <name type="scientific">Saccharata proteae CBS 121410</name>
    <dbReference type="NCBI Taxonomy" id="1314787"/>
    <lineage>
        <taxon>Eukaryota</taxon>
        <taxon>Fungi</taxon>
        <taxon>Dikarya</taxon>
        <taxon>Ascomycota</taxon>
        <taxon>Pezizomycotina</taxon>
        <taxon>Dothideomycetes</taxon>
        <taxon>Dothideomycetes incertae sedis</taxon>
        <taxon>Botryosphaeriales</taxon>
        <taxon>Saccharataceae</taxon>
        <taxon>Saccharata</taxon>
    </lineage>
</organism>
<comment type="caution">
    <text evidence="3">The sequence shown here is derived from an EMBL/GenBank/DDBJ whole genome shotgun (WGS) entry which is preliminary data.</text>
</comment>
<feature type="domain" description="Acyltransferase 3" evidence="2">
    <location>
        <begin position="33"/>
        <end position="261"/>
    </location>
</feature>
<proteinExistence type="predicted"/>
<sequence>MELTSFPFRHEILAAVKHALHRREEPHAASRLACLDGLRGVAALIVFICHLFWTYHSWVEYGYGDGPDNNRFIQLPIIRLVISGHAMVSLFFVVGGYVSSASALKKVRSRSYEKLYLSLASSLFRRGIRLYLPAIISTFITMWLICLGFFEPARKYLRAEYMVHSDNHHVYLGSTSAQLEDWFKETMGMTNIWSYYNNGFTQPYYNPYDPHLWTVPMEMRGSLVVILCLLAFSRCRQNFRFALMGLTIVYCVYWDRWECMEFLLGSIVAEIDLIMQETRDSNPNPLTRIDSPIETSFELSLDDDPKPAWLHHPPSHSPSRSLLHNPLLTTTLRVLFLLSALYILSAPNANYPTTPLYTLFPTLTPPTISDPKRFFHGLGASLLLLSLTSTPSFQSPFLHPLPQYLGKISYSLYICHGPVIHCLGMWLTPALWDFFGWQTGWGWAVGFLGGGAVVVGFVVVVADAFWRAVDRRVVGFARAVERWCFCG</sequence>
<evidence type="ECO:0000313" key="3">
    <source>
        <dbReference type="EMBL" id="KAF2089827.1"/>
    </source>
</evidence>
<accession>A0A9P4HYE1</accession>
<keyword evidence="4" id="KW-1185">Reference proteome</keyword>
<dbReference type="PANTHER" id="PTHR23028:SF134">
    <property type="entry name" value="PUTATIVE (AFU_ORTHOLOGUE AFUA_4G08520)-RELATED"/>
    <property type="match status" value="1"/>
</dbReference>
<keyword evidence="1" id="KW-1133">Transmembrane helix</keyword>
<dbReference type="InterPro" id="IPR050879">
    <property type="entry name" value="Acyltransferase_3"/>
</dbReference>
<dbReference type="Pfam" id="PF01757">
    <property type="entry name" value="Acyl_transf_3"/>
    <property type="match status" value="2"/>
</dbReference>
<feature type="transmembrane region" description="Helical" evidence="1">
    <location>
        <begin position="73"/>
        <end position="98"/>
    </location>
</feature>
<dbReference type="AlphaFoldDB" id="A0A9P4HYE1"/>
<evidence type="ECO:0000313" key="4">
    <source>
        <dbReference type="Proteomes" id="UP000799776"/>
    </source>
</evidence>
<dbReference type="EMBL" id="ML978713">
    <property type="protein sequence ID" value="KAF2089827.1"/>
    <property type="molecule type" value="Genomic_DNA"/>
</dbReference>